<accession>A0AAV4NF81</accession>
<dbReference type="InterPro" id="IPR032922">
    <property type="entry name" value="SON"/>
</dbReference>
<dbReference type="InterPro" id="IPR000467">
    <property type="entry name" value="G_patch_dom"/>
</dbReference>
<feature type="compositionally biased region" description="Basic residues" evidence="2">
    <location>
        <begin position="268"/>
        <end position="279"/>
    </location>
</feature>
<feature type="region of interest" description="Disordered" evidence="2">
    <location>
        <begin position="33"/>
        <end position="87"/>
    </location>
</feature>
<feature type="compositionally biased region" description="Basic and acidic residues" evidence="2">
    <location>
        <begin position="256"/>
        <end position="267"/>
    </location>
</feature>
<feature type="compositionally biased region" description="Basic residues" evidence="2">
    <location>
        <begin position="492"/>
        <end position="512"/>
    </location>
</feature>
<evidence type="ECO:0000256" key="2">
    <source>
        <dbReference type="SAM" id="MobiDB-lite"/>
    </source>
</evidence>
<dbReference type="AlphaFoldDB" id="A0AAV4NF81"/>
<feature type="compositionally biased region" description="Basic residues" evidence="2">
    <location>
        <begin position="300"/>
        <end position="424"/>
    </location>
</feature>
<dbReference type="GO" id="GO:0048024">
    <property type="term" value="P:regulation of mRNA splicing, via spliceosome"/>
    <property type="evidence" value="ECO:0007669"/>
    <property type="project" value="TreeGrafter"/>
</dbReference>
<feature type="domain" description="DRBM" evidence="3">
    <location>
        <begin position="996"/>
        <end position="1066"/>
    </location>
</feature>
<dbReference type="GO" id="GO:0051726">
    <property type="term" value="P:regulation of cell cycle"/>
    <property type="evidence" value="ECO:0007669"/>
    <property type="project" value="InterPro"/>
</dbReference>
<feature type="domain" description="G-patch" evidence="4">
    <location>
        <begin position="933"/>
        <end position="979"/>
    </location>
</feature>
<feature type="compositionally biased region" description="Basic residues" evidence="2">
    <location>
        <begin position="466"/>
        <end position="476"/>
    </location>
</feature>
<gene>
    <name evidence="5" type="primary">Son</name>
    <name evidence="5" type="ORF">CDAR_287771</name>
</gene>
<feature type="compositionally biased region" description="Basic residues" evidence="2">
    <location>
        <begin position="42"/>
        <end position="61"/>
    </location>
</feature>
<proteinExistence type="predicted"/>
<feature type="compositionally biased region" description="Basic and acidic residues" evidence="2">
    <location>
        <begin position="544"/>
        <end position="554"/>
    </location>
</feature>
<protein>
    <submittedName>
        <fullName evidence="5">Protein SON</fullName>
    </submittedName>
</protein>
<dbReference type="Pfam" id="PF00035">
    <property type="entry name" value="dsrm"/>
    <property type="match status" value="1"/>
</dbReference>
<organism evidence="5 6">
    <name type="scientific">Caerostris darwini</name>
    <dbReference type="NCBI Taxonomy" id="1538125"/>
    <lineage>
        <taxon>Eukaryota</taxon>
        <taxon>Metazoa</taxon>
        <taxon>Ecdysozoa</taxon>
        <taxon>Arthropoda</taxon>
        <taxon>Chelicerata</taxon>
        <taxon>Arachnida</taxon>
        <taxon>Araneae</taxon>
        <taxon>Araneomorphae</taxon>
        <taxon>Entelegynae</taxon>
        <taxon>Araneoidea</taxon>
        <taxon>Araneidae</taxon>
        <taxon>Caerostris</taxon>
    </lineage>
</organism>
<dbReference type="Proteomes" id="UP001054837">
    <property type="component" value="Unassembled WGS sequence"/>
</dbReference>
<comment type="caution">
    <text evidence="5">The sequence shown here is derived from an EMBL/GenBank/DDBJ whole genome shotgun (WGS) entry which is preliminary data.</text>
</comment>
<evidence type="ECO:0000313" key="6">
    <source>
        <dbReference type="Proteomes" id="UP001054837"/>
    </source>
</evidence>
<evidence type="ECO:0000256" key="1">
    <source>
        <dbReference type="PROSITE-ProRule" id="PRU00266"/>
    </source>
</evidence>
<dbReference type="EMBL" id="BPLQ01001530">
    <property type="protein sequence ID" value="GIX82581.1"/>
    <property type="molecule type" value="Genomic_DNA"/>
</dbReference>
<feature type="compositionally biased region" description="Low complexity" evidence="2">
    <location>
        <begin position="425"/>
        <end position="436"/>
    </location>
</feature>
<keyword evidence="1" id="KW-0694">RNA-binding</keyword>
<dbReference type="SMART" id="SM00443">
    <property type="entry name" value="G_patch"/>
    <property type="match status" value="1"/>
</dbReference>
<feature type="compositionally biased region" description="Basic residues" evidence="2">
    <location>
        <begin position="445"/>
        <end position="458"/>
    </location>
</feature>
<dbReference type="CDD" id="cd19870">
    <property type="entry name" value="DSRM_SON-like"/>
    <property type="match status" value="1"/>
</dbReference>
<keyword evidence="6" id="KW-1185">Reference proteome</keyword>
<evidence type="ECO:0000259" key="4">
    <source>
        <dbReference type="PROSITE" id="PS50174"/>
    </source>
</evidence>
<sequence>MSLVGKDREAESQIVNVEDILADFFLNKLEMKSSRSDAESKYKKKSKHKKHKSKKHKHKSSRQSSSSERNYSTTVKIGHHSSSEEKDIKRLKKLKALEIKDSNKFNSFLPIAFPAQNNLPSNETNTSSQIDIPYGPSLELLLTGKDTTQEETEIKQPEIVSLSEPKKESPDKIIPESINTEIQRNFENIENEKLPDSKSLEVEKVLSKNEETYHKEQVSICHIEKSSNINTLIPSPDIVSMADIKDSNISLSKLELHDENDKKDKNARSRTRSRSKSKLNKFDKARSRSGSRSEKDMYRYKKHSSCSKSKRYSSPTRSKRYSSHSRSKRSSRSRSKRRSSRSMSKRSRSWSKRRSSRSGSKRHSRSGSKRHSRSRSRRCSSHSRSKRHSRSRSKRRSSRSRSKRRSSRSRSKRRSSSSRSKKYSSHSMSKQSSPKLSRSRDRSKSRYSPRSKRRFSRSRLKDTSKSSRKQKSRSRSHSVGSSKRSYSSHSRNNYRSKYGSRRSRSRSRRNSRSHSSEHSSRSLTKKRSSSSRDKSRSKRKSRSKSKENESSSRVCKIDQAKILEIAQKNVLNMIEQGTLPESLSLEQFKKKELVSIKAGGRSVQELTDFCVKLSKRENEVNDETNDGNDSGNQDIDTGFIHHPFKIKEPSMIKLNIKNAVQIPIKTHAEKFAESAKLSSQFPVSSGNQHKQKELEWIPVVPEDKTKSDIKLEEKTVTDVAPLLSKQKNPLSTTVENTVPTTAPVLTVNSLSCIPLPPTPAPPLPPPPTPPPILAITPPLPKPPLPPPLLLSTQATNSQQSGVNSSSVYNPAMSSVSYPVPSCSSNALISGCASVTENTFLNSVPTERKNIDLPTVFAKKFHAQQKLQEDPNNAEALKIIKEAETAIQEWVQSCEVPGKFYGSTNLKPLSREQLGGLKYYRVKRDTFACAAPVTEGKGMSLLKKMGWNPGEGLGKNKEGALVPLMIDIKTDKKGLVSEGEGGKGYVTNALKELQGKHPVSALMELCSKRKWKPPTYTIIKDSGPPHKKQFLFKVEVNGTDYQPVVASSNKKVAKSDAAVLCLQALKVFPDKNAS</sequence>
<dbReference type="PANTHER" id="PTHR46528">
    <property type="entry name" value="PROTEIN SON"/>
    <property type="match status" value="1"/>
</dbReference>
<dbReference type="SUPFAM" id="SSF54768">
    <property type="entry name" value="dsRNA-binding domain-like"/>
    <property type="match status" value="1"/>
</dbReference>
<dbReference type="SMART" id="SM00358">
    <property type="entry name" value="DSRM"/>
    <property type="match status" value="1"/>
</dbReference>
<feature type="compositionally biased region" description="Low complexity" evidence="2">
    <location>
        <begin position="477"/>
        <end position="491"/>
    </location>
</feature>
<feature type="compositionally biased region" description="Basic and acidic residues" evidence="2">
    <location>
        <begin position="280"/>
        <end position="299"/>
    </location>
</feature>
<feature type="region of interest" description="Disordered" evidence="2">
    <location>
        <begin position="256"/>
        <end position="554"/>
    </location>
</feature>
<evidence type="ECO:0000259" key="3">
    <source>
        <dbReference type="PROSITE" id="PS50137"/>
    </source>
</evidence>
<feature type="compositionally biased region" description="Basic residues" evidence="2">
    <location>
        <begin position="523"/>
        <end position="543"/>
    </location>
</feature>
<dbReference type="InterPro" id="IPR014720">
    <property type="entry name" value="dsRBD_dom"/>
</dbReference>
<name>A0AAV4NF81_9ARAC</name>
<reference evidence="5 6" key="1">
    <citation type="submission" date="2021-06" db="EMBL/GenBank/DDBJ databases">
        <title>Caerostris darwini draft genome.</title>
        <authorList>
            <person name="Kono N."/>
            <person name="Arakawa K."/>
        </authorList>
    </citation>
    <scope>NUCLEOTIDE SEQUENCE [LARGE SCALE GENOMIC DNA]</scope>
</reference>
<dbReference type="PROSITE" id="PS50137">
    <property type="entry name" value="DS_RBD"/>
    <property type="match status" value="1"/>
</dbReference>
<evidence type="ECO:0000313" key="5">
    <source>
        <dbReference type="EMBL" id="GIX82581.1"/>
    </source>
</evidence>
<dbReference type="Gene3D" id="3.30.160.20">
    <property type="match status" value="1"/>
</dbReference>
<dbReference type="Pfam" id="PF01585">
    <property type="entry name" value="G-patch"/>
    <property type="match status" value="1"/>
</dbReference>
<dbReference type="GO" id="GO:0003723">
    <property type="term" value="F:RNA binding"/>
    <property type="evidence" value="ECO:0007669"/>
    <property type="project" value="UniProtKB-UniRule"/>
</dbReference>
<dbReference type="PROSITE" id="PS50174">
    <property type="entry name" value="G_PATCH"/>
    <property type="match status" value="1"/>
</dbReference>
<dbReference type="PANTHER" id="PTHR46528:SF1">
    <property type="entry name" value="PROTEIN SON"/>
    <property type="match status" value="1"/>
</dbReference>